<comment type="caution">
    <text evidence="2">The sequence shown here is derived from an EMBL/GenBank/DDBJ whole genome shotgun (WGS) entry which is preliminary data.</text>
</comment>
<reference evidence="1 4" key="4">
    <citation type="submission" date="2019-12" db="EMBL/GenBank/DDBJ databases">
        <title>Multi-Generational Helicobacter saguini Isolates.</title>
        <authorList>
            <person name="Mannion A."/>
            <person name="Shen Z."/>
            <person name="Fox J.G."/>
        </authorList>
    </citation>
    <scope>NUCLEOTIDE SEQUENCE [LARGE SCALE GENOMIC DNA]</scope>
    <source>
        <strain evidence="1">16-048</strain>
        <strain evidence="4">16-048 (F4)</strain>
    </source>
</reference>
<dbReference type="RefSeq" id="WP_052062580.1">
    <property type="nucleotide sequence ID" value="NZ_JRMP02000015.1"/>
</dbReference>
<sequence>MKKILLIFIFSFLLNADSIESTNGILLDSILNNNNRKSATTRFYDNRMNVDSIKETPYNIDENYLQNPFAIVPFGKLDANRTFKDPPKQPKVIIPKVETPKVIESKPITPPKEKPKKSVVLESIEVAKPLEPLKDNYADKLRELYSLRYEVFSLKQQLGDSFKADIPYGNIIDSDSSYNKFNTLAQGYNDAQAKSGFFGGINIGFVDIYTSGCANMRDVENPQYTPGGTAAQTIKGCDITITQTKPFVFGGNGGYQRFFNHYIGTRLWGGVFSTWLGDTQKYNLNTGMYENATTLTGKDIDSYYALAHMSADILFEFPLDSKFKHYIGAFIGINIGVMYYRPYIRRDSVYVNGQTLNRYYPANYIWNYNLQVDYSLNLGFNLTISNKNRIEFGLFVPLAFLELPGFKEVASDTAKGTESDIYINPQNPTTPQPIIGTPQKPDFWRSSVFNISFKRKLF</sequence>
<name>A0A347VM00_9HELI</name>
<keyword evidence="3" id="KW-1185">Reference proteome</keyword>
<protein>
    <submittedName>
        <fullName evidence="2">Outer membrane beta-barrel protein</fullName>
    </submittedName>
</protein>
<evidence type="ECO:0000313" key="3">
    <source>
        <dbReference type="Proteomes" id="UP000029714"/>
    </source>
</evidence>
<gene>
    <name evidence="1" type="ORF">DCO61_07795</name>
    <name evidence="2" type="ORF">LS64_008950</name>
</gene>
<accession>A0A347VM00</accession>
<evidence type="ECO:0000313" key="4">
    <source>
        <dbReference type="Proteomes" id="UP000477070"/>
    </source>
</evidence>
<dbReference type="EMBL" id="QBIU01000001">
    <property type="protein sequence ID" value="MWV69905.1"/>
    <property type="molecule type" value="Genomic_DNA"/>
</dbReference>
<dbReference type="Pfam" id="PF01856">
    <property type="entry name" value="HP_OMP"/>
    <property type="match status" value="1"/>
</dbReference>
<dbReference type="Proteomes" id="UP000477070">
    <property type="component" value="Unassembled WGS sequence"/>
</dbReference>
<reference evidence="2" key="3">
    <citation type="submission" date="2018-04" db="EMBL/GenBank/DDBJ databases">
        <authorList>
            <person name="Sheh A."/>
            <person name="Shen Z."/>
            <person name="Mannion A.J."/>
            <person name="Fox J.G."/>
        </authorList>
    </citation>
    <scope>NUCLEOTIDE SEQUENCE</scope>
    <source>
        <strain evidence="2">MIT 97-6194</strain>
    </source>
</reference>
<organism evidence="2 3">
    <name type="scientific">Helicobacter saguini</name>
    <dbReference type="NCBI Taxonomy" id="1548018"/>
    <lineage>
        <taxon>Bacteria</taxon>
        <taxon>Pseudomonadati</taxon>
        <taxon>Campylobacterota</taxon>
        <taxon>Epsilonproteobacteria</taxon>
        <taxon>Campylobacterales</taxon>
        <taxon>Helicobacteraceae</taxon>
        <taxon>Helicobacter</taxon>
    </lineage>
</organism>
<evidence type="ECO:0000313" key="2">
    <source>
        <dbReference type="EMBL" id="TLD93232.1"/>
    </source>
</evidence>
<evidence type="ECO:0000313" key="1">
    <source>
        <dbReference type="EMBL" id="MWV69905.1"/>
    </source>
</evidence>
<dbReference type="AlphaFoldDB" id="A0A347VM00"/>
<proteinExistence type="predicted"/>
<reference evidence="2 3" key="2">
    <citation type="journal article" date="2016" name="Infect. Immun.">
        <title>Helicobacter saguini, a Novel Helicobacter Isolated from Cotton-Top Tamarins with Ulcerative Colitis, Has Proinflammatory Properties and Induces Typhlocolitis and Dysplasia in Gnotobiotic IL-10-/- Mice.</title>
        <authorList>
            <person name="Shen Z."/>
            <person name="Mannion A."/>
            <person name="Whary M.T."/>
            <person name="Muthupalani S."/>
            <person name="Sheh A."/>
            <person name="Feng Y."/>
            <person name="Gong G."/>
            <person name="Vandamme P."/>
            <person name="Holcombe H.R."/>
            <person name="Paster B.J."/>
            <person name="Fox J.G."/>
        </authorList>
    </citation>
    <scope>NUCLEOTIDE SEQUENCE [LARGE SCALE GENOMIC DNA]</scope>
    <source>
        <strain evidence="2 3">MIT 97-6194</strain>
    </source>
</reference>
<dbReference type="OrthoDB" id="5319840at2"/>
<dbReference type="EMBL" id="JRMP02000015">
    <property type="protein sequence ID" value="TLD93232.1"/>
    <property type="molecule type" value="Genomic_DNA"/>
</dbReference>
<dbReference type="InterPro" id="IPR002718">
    <property type="entry name" value="OMP_Helicobacter"/>
</dbReference>
<dbReference type="Proteomes" id="UP000029714">
    <property type="component" value="Unassembled WGS sequence"/>
</dbReference>
<reference evidence="2 3" key="1">
    <citation type="journal article" date="2014" name="Genome Announc.">
        <title>Draft genome sequences of eight enterohepatic helicobacter species isolated from both laboratory and wild rodents.</title>
        <authorList>
            <person name="Sheh A."/>
            <person name="Shen Z."/>
            <person name="Fox J.G."/>
        </authorList>
    </citation>
    <scope>NUCLEOTIDE SEQUENCE [LARGE SCALE GENOMIC DNA]</scope>
    <source>
        <strain evidence="2 3">MIT 97-6194</strain>
    </source>
</reference>